<protein>
    <recommendedName>
        <fullName evidence="4">Helix-turn-helix type 11 domain-containing protein</fullName>
    </recommendedName>
</protein>
<comment type="caution">
    <text evidence="2">The sequence shown here is derived from an EMBL/GenBank/DDBJ whole genome shotgun (WGS) entry which is preliminary data.</text>
</comment>
<dbReference type="AlphaFoldDB" id="A0A1H9HCT7"/>
<evidence type="ECO:0000313" key="2">
    <source>
        <dbReference type="EMBL" id="SEQ60046.1"/>
    </source>
</evidence>
<name>A0A1H9HCT7_9BACI</name>
<evidence type="ECO:0008006" key="4">
    <source>
        <dbReference type="Google" id="ProtNLM"/>
    </source>
</evidence>
<gene>
    <name evidence="2" type="ORF">SAMN02787113_01986</name>
</gene>
<feature type="coiled-coil region" evidence="1">
    <location>
        <begin position="54"/>
        <end position="81"/>
    </location>
</feature>
<sequence length="187" mass="22165">MNTVTREKIKEIQNTILLINVDEGDRLDKESKRKALKMLDEIAGVKEDRRIFNTRLLLRNYHNLKNRCEELKETNKVEAEEDPFLEYSGEYLSVESLTQSSARTLNMMNFIDKMLEFYKTDCERKGKEALRKYHTLIYYFIDEDKKTYGEIAELHEINDRTVRRDLKEAVYALSVLIFGIDGLRIQL</sequence>
<reference evidence="2 3" key="1">
    <citation type="submission" date="2016-10" db="EMBL/GenBank/DDBJ databases">
        <authorList>
            <person name="Varghese N."/>
            <person name="Submissions S."/>
        </authorList>
    </citation>
    <scope>NUCLEOTIDE SEQUENCE [LARGE SCALE GENOMIC DNA]</scope>
    <source>
        <strain evidence="2 3">TC-13</strain>
    </source>
</reference>
<dbReference type="Proteomes" id="UP000199410">
    <property type="component" value="Unassembled WGS sequence"/>
</dbReference>
<organism evidence="2 3">
    <name type="scientific">Lysinibacillus fusiformis</name>
    <dbReference type="NCBI Taxonomy" id="28031"/>
    <lineage>
        <taxon>Bacteria</taxon>
        <taxon>Bacillati</taxon>
        <taxon>Bacillota</taxon>
        <taxon>Bacilli</taxon>
        <taxon>Bacillales</taxon>
        <taxon>Bacillaceae</taxon>
        <taxon>Lysinibacillus</taxon>
    </lineage>
</organism>
<evidence type="ECO:0000313" key="3">
    <source>
        <dbReference type="Proteomes" id="UP000199410"/>
    </source>
</evidence>
<proteinExistence type="predicted"/>
<dbReference type="EMBL" id="FOEL01000006">
    <property type="protein sequence ID" value="SEQ60046.1"/>
    <property type="molecule type" value="Genomic_DNA"/>
</dbReference>
<dbReference type="RefSeq" id="WP_089986006.1">
    <property type="nucleotide sequence ID" value="NZ_FMVP01000006.1"/>
</dbReference>
<evidence type="ECO:0000256" key="1">
    <source>
        <dbReference type="SAM" id="Coils"/>
    </source>
</evidence>
<accession>A0A1H9HCT7</accession>
<keyword evidence="1" id="KW-0175">Coiled coil</keyword>